<keyword evidence="4 8" id="KW-0547">Nucleotide-binding</keyword>
<dbReference type="InterPro" id="IPR018094">
    <property type="entry name" value="Thymidylate_kinase"/>
</dbReference>
<dbReference type="HOGENOM" id="CLU_049131_1_3_7"/>
<keyword evidence="6 8" id="KW-0067">ATP-binding</keyword>
<evidence type="ECO:0000256" key="6">
    <source>
        <dbReference type="ARBA" id="ARBA00022840"/>
    </source>
</evidence>
<comment type="catalytic activity">
    <reaction evidence="7 8">
        <text>dTMP + ATP = dTDP + ADP</text>
        <dbReference type="Rhea" id="RHEA:13517"/>
        <dbReference type="ChEBI" id="CHEBI:30616"/>
        <dbReference type="ChEBI" id="CHEBI:58369"/>
        <dbReference type="ChEBI" id="CHEBI:63528"/>
        <dbReference type="ChEBI" id="CHEBI:456216"/>
        <dbReference type="EC" id="2.7.4.9"/>
    </reaction>
</comment>
<evidence type="ECO:0000256" key="7">
    <source>
        <dbReference type="ARBA" id="ARBA00048743"/>
    </source>
</evidence>
<dbReference type="GO" id="GO:0005737">
    <property type="term" value="C:cytoplasm"/>
    <property type="evidence" value="ECO:0007669"/>
    <property type="project" value="TreeGrafter"/>
</dbReference>
<dbReference type="KEGG" id="dao:Desac_0007"/>
<evidence type="ECO:0000256" key="2">
    <source>
        <dbReference type="ARBA" id="ARBA00022679"/>
    </source>
</evidence>
<reference evidence="10 11" key="1">
    <citation type="journal article" date="2011" name="Stand. Genomic Sci.">
        <title>Complete genome sequence of the acetate-degrading sulfate reducer Desulfobacca acetoxidans type strain (ASRB2).</title>
        <authorList>
            <person name="Goker M."/>
            <person name="Teshima H."/>
            <person name="Lapidus A."/>
            <person name="Nolan M."/>
            <person name="Lucas S."/>
            <person name="Hammon N."/>
            <person name="Deshpande S."/>
            <person name="Cheng J.F."/>
            <person name="Tapia R."/>
            <person name="Han C."/>
            <person name="Goodwin L."/>
            <person name="Pitluck S."/>
            <person name="Huntemann M."/>
            <person name="Liolios K."/>
            <person name="Ivanova N."/>
            <person name="Pagani I."/>
            <person name="Mavromatis K."/>
            <person name="Ovchinikova G."/>
            <person name="Pati A."/>
            <person name="Chen A."/>
            <person name="Palaniappan K."/>
            <person name="Land M."/>
            <person name="Hauser L."/>
            <person name="Brambilla E.M."/>
            <person name="Rohde M."/>
            <person name="Spring S."/>
            <person name="Detter J.C."/>
            <person name="Woyke T."/>
            <person name="Bristow J."/>
            <person name="Eisen J.A."/>
            <person name="Markowitz V."/>
            <person name="Hugenholtz P."/>
            <person name="Kyrpides N.C."/>
            <person name="Klenk H.P."/>
        </authorList>
    </citation>
    <scope>NUCLEOTIDE SEQUENCE [LARGE SCALE GENOMIC DNA]</scope>
    <source>
        <strain evidence="11">ATCC 700848 / DSM 11109 / ASRB2</strain>
    </source>
</reference>
<comment type="similarity">
    <text evidence="1 8">Belongs to the thymidylate kinase family.</text>
</comment>
<keyword evidence="11" id="KW-1185">Reference proteome</keyword>
<evidence type="ECO:0000313" key="11">
    <source>
        <dbReference type="Proteomes" id="UP000000483"/>
    </source>
</evidence>
<evidence type="ECO:0000256" key="5">
    <source>
        <dbReference type="ARBA" id="ARBA00022777"/>
    </source>
</evidence>
<dbReference type="NCBIfam" id="TIGR00041">
    <property type="entry name" value="DTMP_kinase"/>
    <property type="match status" value="1"/>
</dbReference>
<reference evidence="11" key="2">
    <citation type="submission" date="2011-03" db="EMBL/GenBank/DDBJ databases">
        <title>The complete genome of Desulfobacca acetoxidans DSM 11109.</title>
        <authorList>
            <consortium name="US DOE Joint Genome Institute (JGI-PGF)"/>
            <person name="Lucas S."/>
            <person name="Copeland A."/>
            <person name="Lapidus A."/>
            <person name="Bruce D."/>
            <person name="Goodwin L."/>
            <person name="Pitluck S."/>
            <person name="Peters L."/>
            <person name="Kyrpides N."/>
            <person name="Mavromatis K."/>
            <person name="Ivanova N."/>
            <person name="Ovchinnikova G."/>
            <person name="Teshima H."/>
            <person name="Detter J.C."/>
            <person name="Han C."/>
            <person name="Land M."/>
            <person name="Hauser L."/>
            <person name="Markowitz V."/>
            <person name="Cheng J.-F."/>
            <person name="Hugenholtz P."/>
            <person name="Woyke T."/>
            <person name="Wu D."/>
            <person name="Spring S."/>
            <person name="Schueler E."/>
            <person name="Brambilla E."/>
            <person name="Klenk H.-P."/>
            <person name="Eisen J.A."/>
        </authorList>
    </citation>
    <scope>NUCLEOTIDE SEQUENCE [LARGE SCALE GENOMIC DNA]</scope>
    <source>
        <strain evidence="11">ATCC 700848 / DSM 11109 / ASRB2</strain>
    </source>
</reference>
<evidence type="ECO:0000256" key="4">
    <source>
        <dbReference type="ARBA" id="ARBA00022741"/>
    </source>
</evidence>
<keyword evidence="5 8" id="KW-0418">Kinase</keyword>
<dbReference type="CDD" id="cd01672">
    <property type="entry name" value="TMPK"/>
    <property type="match status" value="1"/>
</dbReference>
<gene>
    <name evidence="8" type="primary">tmk</name>
    <name evidence="10" type="ordered locus">Desac_0007</name>
</gene>
<dbReference type="PROSITE" id="PS01331">
    <property type="entry name" value="THYMIDYLATE_KINASE"/>
    <property type="match status" value="1"/>
</dbReference>
<dbReference type="InterPro" id="IPR018095">
    <property type="entry name" value="Thymidylate_kin_CS"/>
</dbReference>
<protein>
    <recommendedName>
        <fullName evidence="8">Thymidylate kinase</fullName>
        <ecNumber evidence="8">2.7.4.9</ecNumber>
    </recommendedName>
    <alternativeName>
        <fullName evidence="8">dTMP kinase</fullName>
    </alternativeName>
</protein>
<dbReference type="InterPro" id="IPR027417">
    <property type="entry name" value="P-loop_NTPase"/>
</dbReference>
<evidence type="ECO:0000256" key="1">
    <source>
        <dbReference type="ARBA" id="ARBA00009776"/>
    </source>
</evidence>
<dbReference type="EMBL" id="CP002629">
    <property type="protein sequence ID" value="AEB07906.1"/>
    <property type="molecule type" value="Genomic_DNA"/>
</dbReference>
<dbReference type="PANTHER" id="PTHR10344">
    <property type="entry name" value="THYMIDYLATE KINASE"/>
    <property type="match status" value="1"/>
</dbReference>
<evidence type="ECO:0000256" key="8">
    <source>
        <dbReference type="HAMAP-Rule" id="MF_00165"/>
    </source>
</evidence>
<dbReference type="InterPro" id="IPR039430">
    <property type="entry name" value="Thymidylate_kin-like_dom"/>
</dbReference>
<dbReference type="eggNOG" id="COG0125">
    <property type="taxonomic scope" value="Bacteria"/>
</dbReference>
<dbReference type="GO" id="GO:0004798">
    <property type="term" value="F:dTMP kinase activity"/>
    <property type="evidence" value="ECO:0007669"/>
    <property type="project" value="UniProtKB-UniRule"/>
</dbReference>
<dbReference type="GO" id="GO:0006235">
    <property type="term" value="P:dTTP biosynthetic process"/>
    <property type="evidence" value="ECO:0007669"/>
    <property type="project" value="UniProtKB-UniRule"/>
</dbReference>
<dbReference type="AlphaFoldDB" id="F2NGJ9"/>
<keyword evidence="3 8" id="KW-0545">Nucleotide biosynthesis</keyword>
<name>F2NGJ9_DESAR</name>
<dbReference type="Gene3D" id="3.40.50.300">
    <property type="entry name" value="P-loop containing nucleotide triphosphate hydrolases"/>
    <property type="match status" value="1"/>
</dbReference>
<comment type="function">
    <text evidence="8">Phosphorylation of dTMP to form dTDP in both de novo and salvage pathways of dTTP synthesis.</text>
</comment>
<dbReference type="OrthoDB" id="9774907at2"/>
<dbReference type="GO" id="GO:0006233">
    <property type="term" value="P:dTDP biosynthetic process"/>
    <property type="evidence" value="ECO:0007669"/>
    <property type="project" value="InterPro"/>
</dbReference>
<dbReference type="RefSeq" id="WP_013705021.1">
    <property type="nucleotide sequence ID" value="NC_015388.1"/>
</dbReference>
<dbReference type="HAMAP" id="MF_00165">
    <property type="entry name" value="Thymidylate_kinase"/>
    <property type="match status" value="1"/>
</dbReference>
<evidence type="ECO:0000259" key="9">
    <source>
        <dbReference type="Pfam" id="PF02223"/>
    </source>
</evidence>
<feature type="domain" description="Thymidylate kinase-like" evidence="9">
    <location>
        <begin position="15"/>
        <end position="197"/>
    </location>
</feature>
<dbReference type="PANTHER" id="PTHR10344:SF4">
    <property type="entry name" value="UMP-CMP KINASE 2, MITOCHONDRIAL"/>
    <property type="match status" value="1"/>
</dbReference>
<dbReference type="STRING" id="880072.Desac_0007"/>
<proteinExistence type="inferred from homology"/>
<dbReference type="Proteomes" id="UP000000483">
    <property type="component" value="Chromosome"/>
</dbReference>
<dbReference type="EC" id="2.7.4.9" evidence="8"/>
<evidence type="ECO:0000313" key="10">
    <source>
        <dbReference type="EMBL" id="AEB07906.1"/>
    </source>
</evidence>
<dbReference type="GO" id="GO:0006227">
    <property type="term" value="P:dUDP biosynthetic process"/>
    <property type="evidence" value="ECO:0007669"/>
    <property type="project" value="TreeGrafter"/>
</dbReference>
<dbReference type="Pfam" id="PF02223">
    <property type="entry name" value="Thymidylate_kin"/>
    <property type="match status" value="1"/>
</dbReference>
<dbReference type="GO" id="GO:0005524">
    <property type="term" value="F:ATP binding"/>
    <property type="evidence" value="ECO:0007669"/>
    <property type="project" value="UniProtKB-UniRule"/>
</dbReference>
<sequence>MDSSQPAVGGRLIAFEGVDGVGKTTQAHLLAQALSRLGLSVILTREPTTGPWGQQIRQILLHGRQGLTPKAELELFIADRREHVAQVIRPALVAGKIVITDRYYFSSMAYQGALGLDPDRIQKCHETFAPRPDLAIILTLPLSEITARLQQRSGQKRSSFENLAYLTKVAQIFSRLRAPYLQHLDGQGTIAAVHARILTLVQPLLKPSRKQSAPVSG</sequence>
<feature type="binding site" evidence="8">
    <location>
        <begin position="17"/>
        <end position="24"/>
    </location>
    <ligand>
        <name>ATP</name>
        <dbReference type="ChEBI" id="CHEBI:30616"/>
    </ligand>
</feature>
<organism evidence="10 11">
    <name type="scientific">Desulfobacca acetoxidans (strain ATCC 700848 / DSM 11109 / ASRB2)</name>
    <dbReference type="NCBI Taxonomy" id="880072"/>
    <lineage>
        <taxon>Bacteria</taxon>
        <taxon>Pseudomonadati</taxon>
        <taxon>Thermodesulfobacteriota</taxon>
        <taxon>Desulfobaccia</taxon>
        <taxon>Desulfobaccales</taxon>
        <taxon>Desulfobaccaceae</taxon>
        <taxon>Desulfobacca</taxon>
    </lineage>
</organism>
<accession>F2NGJ9</accession>
<keyword evidence="2 8" id="KW-0808">Transferase</keyword>
<evidence type="ECO:0000256" key="3">
    <source>
        <dbReference type="ARBA" id="ARBA00022727"/>
    </source>
</evidence>
<dbReference type="SUPFAM" id="SSF52540">
    <property type="entry name" value="P-loop containing nucleoside triphosphate hydrolases"/>
    <property type="match status" value="1"/>
</dbReference>